<reference evidence="1" key="2">
    <citation type="journal article" date="2015" name="Data Brief">
        <title>Shoot transcriptome of the giant reed, Arundo donax.</title>
        <authorList>
            <person name="Barrero R.A."/>
            <person name="Guerrero F.D."/>
            <person name="Moolhuijzen P."/>
            <person name="Goolsby J.A."/>
            <person name="Tidwell J."/>
            <person name="Bellgard S.E."/>
            <person name="Bellgard M.I."/>
        </authorList>
    </citation>
    <scope>NUCLEOTIDE SEQUENCE</scope>
    <source>
        <tissue evidence="1">Shoot tissue taken approximately 20 cm above the soil surface</tissue>
    </source>
</reference>
<reference evidence="1" key="1">
    <citation type="submission" date="2014-09" db="EMBL/GenBank/DDBJ databases">
        <authorList>
            <person name="Magalhaes I.L.F."/>
            <person name="Oliveira U."/>
            <person name="Santos F.R."/>
            <person name="Vidigal T.H.D.A."/>
            <person name="Brescovit A.D."/>
            <person name="Santos A.J."/>
        </authorList>
    </citation>
    <scope>NUCLEOTIDE SEQUENCE</scope>
    <source>
        <tissue evidence="1">Shoot tissue taken approximately 20 cm above the soil surface</tissue>
    </source>
</reference>
<sequence>MFLFVYTVFLLIGSKYYQTVRIL</sequence>
<accession>A0A0A9HTQ2</accession>
<dbReference type="EMBL" id="GBRH01158702">
    <property type="protein sequence ID" value="JAE39194.1"/>
    <property type="molecule type" value="Transcribed_RNA"/>
</dbReference>
<dbReference type="AlphaFoldDB" id="A0A0A9HTQ2"/>
<protein>
    <submittedName>
        <fullName evidence="1">Uncharacterized protein</fullName>
    </submittedName>
</protein>
<name>A0A0A9HTQ2_ARUDO</name>
<organism evidence="1">
    <name type="scientific">Arundo donax</name>
    <name type="common">Giant reed</name>
    <name type="synonym">Donax arundinaceus</name>
    <dbReference type="NCBI Taxonomy" id="35708"/>
    <lineage>
        <taxon>Eukaryota</taxon>
        <taxon>Viridiplantae</taxon>
        <taxon>Streptophyta</taxon>
        <taxon>Embryophyta</taxon>
        <taxon>Tracheophyta</taxon>
        <taxon>Spermatophyta</taxon>
        <taxon>Magnoliopsida</taxon>
        <taxon>Liliopsida</taxon>
        <taxon>Poales</taxon>
        <taxon>Poaceae</taxon>
        <taxon>PACMAD clade</taxon>
        <taxon>Arundinoideae</taxon>
        <taxon>Arundineae</taxon>
        <taxon>Arundo</taxon>
    </lineage>
</organism>
<proteinExistence type="predicted"/>
<evidence type="ECO:0000313" key="1">
    <source>
        <dbReference type="EMBL" id="JAE39194.1"/>
    </source>
</evidence>